<name>I0UY95_9PSEU</name>
<protein>
    <submittedName>
        <fullName evidence="3">Uncharacterized protein</fullName>
    </submittedName>
</protein>
<feature type="region of interest" description="Disordered" evidence="1">
    <location>
        <begin position="1"/>
        <end position="20"/>
    </location>
</feature>
<dbReference type="Proteomes" id="UP000004691">
    <property type="component" value="Unassembled WGS sequence"/>
</dbReference>
<evidence type="ECO:0000313" key="3">
    <source>
        <dbReference type="EMBL" id="EID52848.1"/>
    </source>
</evidence>
<sequence>MAVTENDTDDTDDTDVTVGGTRRGRRLGLSPLAVWGLAALGVPRVVAHDLSLVGPELNLVLVFAPPLAWLAVVLGRRVASPLPALSVVGLAYGVLLAVTHQVLWEQAFADGPPTLGGDLVGTLSPLWEDVLVRGFAVVSSMATGLGAGVATGVVAWVLVRVRQRLRGAQDRSADG</sequence>
<organism evidence="3 4">
    <name type="scientific">Saccharomonospora xinjiangensis XJ-54</name>
    <dbReference type="NCBI Taxonomy" id="882086"/>
    <lineage>
        <taxon>Bacteria</taxon>
        <taxon>Bacillati</taxon>
        <taxon>Actinomycetota</taxon>
        <taxon>Actinomycetes</taxon>
        <taxon>Pseudonocardiales</taxon>
        <taxon>Pseudonocardiaceae</taxon>
        <taxon>Saccharomonospora</taxon>
    </lineage>
</organism>
<evidence type="ECO:0000256" key="2">
    <source>
        <dbReference type="SAM" id="Phobius"/>
    </source>
</evidence>
<evidence type="ECO:0000313" key="4">
    <source>
        <dbReference type="Proteomes" id="UP000004691"/>
    </source>
</evidence>
<feature type="compositionally biased region" description="Acidic residues" evidence="1">
    <location>
        <begin position="1"/>
        <end position="15"/>
    </location>
</feature>
<evidence type="ECO:0000256" key="1">
    <source>
        <dbReference type="SAM" id="MobiDB-lite"/>
    </source>
</evidence>
<feature type="transmembrane region" description="Helical" evidence="2">
    <location>
        <begin position="57"/>
        <end position="75"/>
    </location>
</feature>
<accession>I0UY95</accession>
<feature type="transmembrane region" description="Helical" evidence="2">
    <location>
        <begin position="135"/>
        <end position="159"/>
    </location>
</feature>
<keyword evidence="2" id="KW-0812">Transmembrane</keyword>
<dbReference type="EMBL" id="JH636049">
    <property type="protein sequence ID" value="EID52848.1"/>
    <property type="molecule type" value="Genomic_DNA"/>
</dbReference>
<dbReference type="STRING" id="882086.SacxiDRAFT_0576"/>
<gene>
    <name evidence="3" type="ORF">SacxiDRAFT_0576</name>
</gene>
<feature type="transmembrane region" description="Helical" evidence="2">
    <location>
        <begin position="27"/>
        <end position="45"/>
    </location>
</feature>
<dbReference type="HOGENOM" id="CLU_130966_0_0_11"/>
<proteinExistence type="predicted"/>
<dbReference type="AlphaFoldDB" id="I0UY95"/>
<feature type="transmembrane region" description="Helical" evidence="2">
    <location>
        <begin position="82"/>
        <end position="103"/>
    </location>
</feature>
<dbReference type="eggNOG" id="ENOG5032QVU">
    <property type="taxonomic scope" value="Bacteria"/>
</dbReference>
<keyword evidence="2" id="KW-1133">Transmembrane helix</keyword>
<keyword evidence="2" id="KW-0472">Membrane</keyword>
<reference evidence="3 4" key="1">
    <citation type="submission" date="2012-01" db="EMBL/GenBank/DDBJ databases">
        <title>Improved High-Quality Draft sequence of Saccharomonospora xinjiangensis XJ-54.</title>
        <authorList>
            <consortium name="US DOE Joint Genome Institute"/>
            <person name="Lucas S."/>
            <person name="Han J."/>
            <person name="Lapidus A."/>
            <person name="Cheng J.-F."/>
            <person name="Goodwin L."/>
            <person name="Pitluck S."/>
            <person name="Peters L."/>
            <person name="Mikhailova N."/>
            <person name="Teshima H."/>
            <person name="Detter J.C."/>
            <person name="Han C."/>
            <person name="Tapia R."/>
            <person name="Land M."/>
            <person name="Hauser L."/>
            <person name="Kyrpides N."/>
            <person name="Ivanova N."/>
            <person name="Pagani I."/>
            <person name="Brambilla E.-M."/>
            <person name="Klenk H.-P."/>
            <person name="Woyke T."/>
        </authorList>
    </citation>
    <scope>NUCLEOTIDE SEQUENCE [LARGE SCALE GENOMIC DNA]</scope>
    <source>
        <strain evidence="3 4">XJ-54</strain>
    </source>
</reference>
<keyword evidence="4" id="KW-1185">Reference proteome</keyword>